<feature type="region of interest" description="Disordered" evidence="1">
    <location>
        <begin position="1"/>
        <end position="20"/>
    </location>
</feature>
<feature type="region of interest" description="Disordered" evidence="1">
    <location>
        <begin position="668"/>
        <end position="707"/>
    </location>
</feature>
<feature type="region of interest" description="Disordered" evidence="1">
    <location>
        <begin position="227"/>
        <end position="306"/>
    </location>
</feature>
<feature type="compositionally biased region" description="Polar residues" evidence="1">
    <location>
        <begin position="892"/>
        <end position="901"/>
    </location>
</feature>
<evidence type="ECO:0000313" key="4">
    <source>
        <dbReference type="WBParaSite" id="SSLN_0001206601-mRNA-1"/>
    </source>
</evidence>
<protein>
    <submittedName>
        <fullName evidence="4">Protein kinase domain-containing protein</fullName>
    </submittedName>
</protein>
<dbReference type="OrthoDB" id="6263745at2759"/>
<dbReference type="AlphaFoldDB" id="A0A183T573"/>
<dbReference type="EMBL" id="UYSU01036674">
    <property type="protein sequence ID" value="VDL98006.1"/>
    <property type="molecule type" value="Genomic_DNA"/>
</dbReference>
<sequence length="1211" mass="132945">MLRPRSSRVPEPALQPPEHVEINPTTQGVFVNCCGQDRKKKKTQELPFQVSQSPPNNLSLISRSQTGLYEDKPPFSLTKSQGSSVLERARESLRTLVEQVHEDKTELISLIRQKFAPSGTTADAKRALERSFREDLRLEKSSSGIGGYPPLSSRGRSTKKVTDSTRGTPGEERIMEALCGAASSPESIRKMKERLRSLIEDVESGNAELTSLLHRVLVTNSGLAIQHESAPKTSVRQETEDTRVPVPTETFSGLPKSIYSSAQAGTRSTESPKSEAPFSPPLAVDRAPGVLLEDPPQTTSEGMGVRGTRSKYAAVSAEGRALRCHEELNYKTPIGRGDIFVLGQDIQRLVNEIRSGYQRIRLIIEEACLADGQQPRPNEQTLTDSQTINEYSDFAQGTEVKTAEPLSGERDQSYVGEDARGLADRLPEMTNPVETPYQDGKPLNHQKLEPCEQKCEINFESRLTVPPLRTEVNDRECWTGSNLGKPSTTTKVAVEASIKPTVGRTSTKLSLTVGRRSVGSLTEAAYQPGNQAAEHSLSVGQTQPPEESQRPSSKEVATMTGLGGEGVSAKPSKISSLMTTWSTKWQDTKQGILASLRGRSHSFLPATSTGTYPAPTKTPDMSKDSYNELGDYEPLAVVPPVSSPSKMSVARSRRCCNCLSHEASVHISHGSEGSMSPRNETPASISSGVPTLVSTDSGNRKESLGSMSDGVLEHNSISLTRNPVIKTSMRVSQNISPESDMHDLHLKQSSLEDSPAVKILLREHNLSEALNTGTPTPSFRTSVEEPMENATTSSESRLKPLGNDAKVQDSQPEASKMQGELVPFKQEPPDDQPALRKQSLLSVRNSAEIRIVSTSPTSYMLNAEIVNLSPVIDSERTPSISPDPVTSLGRISRSSMSQHSPTKFLAVDGYPEEEEEEEEEEEKEEEERTPSPSLLAPQRSDSIVLQTSEVAGKRFLTEPAGQRTSETSDSRNEARLQALDSRPDLGGYVNERIIEMKTDKPKDEAILRSSLRSDRSSQTGDLMGRVSSPLGRDNSPVTGSRPKPSIRSVLPKIEPIKNSEIPTTDEEQEKEDYEDGEEQDRVRKRAKRVRGKADSRPKFLRQTGDSRGFGKQLLPERARPSDQPSACPGNFRLSRQERKTSPPHFEDLSTTLLLGCSEPQSPPTSKEALRRAPRCSHRACHVAGERKQDHQCVCPPPRHRPRHPRKAQISS</sequence>
<keyword evidence="3" id="KW-1185">Reference proteome</keyword>
<dbReference type="Proteomes" id="UP000275846">
    <property type="component" value="Unassembled WGS sequence"/>
</dbReference>
<feature type="compositionally biased region" description="Polar residues" evidence="1">
    <location>
        <begin position="939"/>
        <end position="949"/>
    </location>
</feature>
<accession>A0A183T573</accession>
<reference evidence="2 3" key="2">
    <citation type="submission" date="2018-11" db="EMBL/GenBank/DDBJ databases">
        <authorList>
            <consortium name="Pathogen Informatics"/>
        </authorList>
    </citation>
    <scope>NUCLEOTIDE SEQUENCE [LARGE SCALE GENOMIC DNA]</scope>
    <source>
        <strain evidence="2 3">NST_G2</strain>
    </source>
</reference>
<evidence type="ECO:0000313" key="3">
    <source>
        <dbReference type="Proteomes" id="UP000275846"/>
    </source>
</evidence>
<evidence type="ECO:0000313" key="2">
    <source>
        <dbReference type="EMBL" id="VDL98006.1"/>
    </source>
</evidence>
<feature type="compositionally biased region" description="Polar residues" evidence="1">
    <location>
        <begin position="49"/>
        <end position="60"/>
    </location>
</feature>
<evidence type="ECO:0000256" key="1">
    <source>
        <dbReference type="SAM" id="MobiDB-lite"/>
    </source>
</evidence>
<feature type="compositionally biased region" description="Polar residues" evidence="1">
    <location>
        <begin position="769"/>
        <end position="781"/>
    </location>
</feature>
<feature type="compositionally biased region" description="Basic and acidic residues" evidence="1">
    <location>
        <begin position="1134"/>
        <end position="1147"/>
    </location>
</feature>
<feature type="compositionally biased region" description="Basic and acidic residues" evidence="1">
    <location>
        <begin position="992"/>
        <end position="1015"/>
    </location>
</feature>
<feature type="compositionally biased region" description="Acidic residues" evidence="1">
    <location>
        <begin position="1063"/>
        <end position="1078"/>
    </location>
</feature>
<feature type="compositionally biased region" description="Polar residues" evidence="1">
    <location>
        <begin position="258"/>
        <end position="271"/>
    </location>
</feature>
<feature type="compositionally biased region" description="Polar residues" evidence="1">
    <location>
        <begin position="671"/>
        <end position="697"/>
    </location>
</feature>
<proteinExistence type="predicted"/>
<name>A0A183T573_SCHSO</name>
<gene>
    <name evidence="2" type="ORF">SSLN_LOCUS11621</name>
</gene>
<dbReference type="WBParaSite" id="SSLN_0001206601-mRNA-1">
    <property type="protein sequence ID" value="SSLN_0001206601-mRNA-1"/>
    <property type="gene ID" value="SSLN_0001206601"/>
</dbReference>
<feature type="compositionally biased region" description="Basic residues" evidence="1">
    <location>
        <begin position="1197"/>
        <end position="1211"/>
    </location>
</feature>
<feature type="compositionally biased region" description="Acidic residues" evidence="1">
    <location>
        <begin position="910"/>
        <end position="927"/>
    </location>
</feature>
<organism evidence="4">
    <name type="scientific">Schistocephalus solidus</name>
    <name type="common">Tapeworm</name>
    <dbReference type="NCBI Taxonomy" id="70667"/>
    <lineage>
        <taxon>Eukaryota</taxon>
        <taxon>Metazoa</taxon>
        <taxon>Spiralia</taxon>
        <taxon>Lophotrochozoa</taxon>
        <taxon>Platyhelminthes</taxon>
        <taxon>Cestoda</taxon>
        <taxon>Eucestoda</taxon>
        <taxon>Diphyllobothriidea</taxon>
        <taxon>Diphyllobothriidae</taxon>
        <taxon>Schistocephalus</taxon>
    </lineage>
</organism>
<reference evidence="4" key="1">
    <citation type="submission" date="2016-06" db="UniProtKB">
        <authorList>
            <consortium name="WormBaseParasite"/>
        </authorList>
    </citation>
    <scope>IDENTIFICATION</scope>
</reference>
<feature type="region of interest" description="Disordered" evidence="1">
    <location>
        <begin position="139"/>
        <end position="168"/>
    </location>
</feature>
<feature type="region of interest" description="Disordered" evidence="1">
    <location>
        <begin position="769"/>
        <end position="817"/>
    </location>
</feature>
<feature type="region of interest" description="Disordered" evidence="1">
    <location>
        <begin position="41"/>
        <end position="60"/>
    </location>
</feature>
<feature type="region of interest" description="Disordered" evidence="1">
    <location>
        <begin position="1180"/>
        <end position="1211"/>
    </location>
</feature>
<feature type="region of interest" description="Disordered" evidence="1">
    <location>
        <begin position="874"/>
        <end position="1148"/>
    </location>
</feature>
<feature type="region of interest" description="Disordered" evidence="1">
    <location>
        <begin position="532"/>
        <end position="570"/>
    </location>
</feature>